<dbReference type="SUPFAM" id="SSF56726">
    <property type="entry name" value="DNA topoisomerase IV, alpha subunit"/>
    <property type="match status" value="1"/>
</dbReference>
<evidence type="ECO:0000313" key="3">
    <source>
        <dbReference type="Proteomes" id="UP000574276"/>
    </source>
</evidence>
<gene>
    <name evidence="2" type="ORF">H0486_04590</name>
</gene>
<accession>A0A839JYU1</accession>
<name>A0A839JYU1_9FIRM</name>
<dbReference type="Gene3D" id="3.40.1360.10">
    <property type="match status" value="1"/>
</dbReference>
<comment type="caution">
    <text evidence="2">The sequence shown here is derived from an EMBL/GenBank/DDBJ whole genome shotgun (WGS) entry which is preliminary data.</text>
</comment>
<dbReference type="GO" id="GO:0003677">
    <property type="term" value="F:DNA binding"/>
    <property type="evidence" value="ECO:0007669"/>
    <property type="project" value="InterPro"/>
</dbReference>
<dbReference type="EMBL" id="JACEGA010000001">
    <property type="protein sequence ID" value="MBB2182152.1"/>
    <property type="molecule type" value="Genomic_DNA"/>
</dbReference>
<evidence type="ECO:0000313" key="2">
    <source>
        <dbReference type="EMBL" id="MBB2182152.1"/>
    </source>
</evidence>
<dbReference type="AlphaFoldDB" id="A0A839JYU1"/>
<protein>
    <recommendedName>
        <fullName evidence="1">Wadjet protein JetD C-terminal domain-containing protein</fullName>
    </recommendedName>
</protein>
<evidence type="ECO:0000259" key="1">
    <source>
        <dbReference type="Pfam" id="PF09983"/>
    </source>
</evidence>
<dbReference type="InterPro" id="IPR024534">
    <property type="entry name" value="JetD_C"/>
</dbReference>
<dbReference type="Pfam" id="PF09983">
    <property type="entry name" value="JetD_C"/>
    <property type="match status" value="1"/>
</dbReference>
<organism evidence="2 3">
    <name type="scientific">Variimorphobacter saccharofermentans</name>
    <dbReference type="NCBI Taxonomy" id="2755051"/>
    <lineage>
        <taxon>Bacteria</taxon>
        <taxon>Bacillati</taxon>
        <taxon>Bacillota</taxon>
        <taxon>Clostridia</taxon>
        <taxon>Lachnospirales</taxon>
        <taxon>Lachnospiraceae</taxon>
        <taxon>Variimorphobacter</taxon>
    </lineage>
</organism>
<sequence length="415" mass="49609">MVQYDKQVINKLLDTYENSLLSIGKNKRNVKIELRFTRTVLPEYFDESSFVYENIHIQMRNLEEEGLVRIVWKDQKVDYVIQKVQLNMERLTQAYAFVRRTPKCNLEEANQALLEEYCNGEKGEIPITREFARYLQERLNNHQPVKEYIELSNIKDTRRLFEALLSVEKNRKPCYIREFSIEHFQDSKYFERIKNQVAKIFRRFHSEYDSMDTTEILAEYGIYHTPNYVYLKGDVMVMIDGEPIKLRTLNQGLGISGEDLRKVTFSDLSRIKQVITIENLTTFFRWHEPDSLIIYLGGYHNGIRRTLLKKIYQELPRISYYHFGDIDAGGFSILKDLRNKTGIPFQMYHMDIETLKYYERYGKVLTESDRMRLKEMEKDEELQEVVSYMLLHNVKLEQECVGLERDFYSKIEPEN</sequence>
<dbReference type="InterPro" id="IPR036078">
    <property type="entry name" value="Spo11/TopoVI_A_sf"/>
</dbReference>
<dbReference type="GO" id="GO:0005694">
    <property type="term" value="C:chromosome"/>
    <property type="evidence" value="ECO:0007669"/>
    <property type="project" value="InterPro"/>
</dbReference>
<keyword evidence="3" id="KW-1185">Reference proteome</keyword>
<dbReference type="Proteomes" id="UP000574276">
    <property type="component" value="Unassembled WGS sequence"/>
</dbReference>
<proteinExistence type="predicted"/>
<dbReference type="RefSeq" id="WP_228351880.1">
    <property type="nucleotide sequence ID" value="NZ_JACEGA010000001.1"/>
</dbReference>
<feature type="domain" description="Wadjet protein JetD C-terminal" evidence="1">
    <location>
        <begin position="248"/>
        <end position="403"/>
    </location>
</feature>
<reference evidence="2 3" key="1">
    <citation type="submission" date="2020-07" db="EMBL/GenBank/DDBJ databases">
        <title>Characterization and genome sequencing of isolate MD1, a novel member within the family Lachnospiraceae.</title>
        <authorList>
            <person name="Rettenmaier R."/>
            <person name="Di Bello L."/>
            <person name="Zinser C."/>
            <person name="Scheitz K."/>
            <person name="Liebl W."/>
            <person name="Zverlov V."/>
        </authorList>
    </citation>
    <scope>NUCLEOTIDE SEQUENCE [LARGE SCALE GENOMIC DNA]</scope>
    <source>
        <strain evidence="2 3">MD1</strain>
    </source>
</reference>